<evidence type="ECO:0000313" key="10">
    <source>
        <dbReference type="EMBL" id="KRL60795.1"/>
    </source>
</evidence>
<dbReference type="PANTHER" id="PTHR43429:SF1">
    <property type="entry name" value="NAD(P)H SULFUR OXIDOREDUCTASE (COA-DEPENDENT)"/>
    <property type="match status" value="1"/>
</dbReference>
<dbReference type="EMBL" id="AZEX01000035">
    <property type="protein sequence ID" value="KRL60795.1"/>
    <property type="molecule type" value="Genomic_DNA"/>
</dbReference>
<dbReference type="STRING" id="1423747.FC69_GL001231"/>
<evidence type="ECO:0000256" key="4">
    <source>
        <dbReference type="ARBA" id="ARBA00022827"/>
    </source>
</evidence>
<dbReference type="InterPro" id="IPR050260">
    <property type="entry name" value="FAD-bd_OxRdtase"/>
</dbReference>
<dbReference type="eggNOG" id="COG0446">
    <property type="taxonomic scope" value="Bacteria"/>
</dbReference>
<feature type="domain" description="FAD/NAD(P)-binding" evidence="9">
    <location>
        <begin position="7"/>
        <end position="295"/>
    </location>
</feature>
<dbReference type="SUPFAM" id="SSF51905">
    <property type="entry name" value="FAD/NAD(P)-binding domain"/>
    <property type="match status" value="1"/>
</dbReference>
<dbReference type="InterPro" id="IPR004099">
    <property type="entry name" value="Pyr_nucl-diS_OxRdtase_dimer"/>
</dbReference>
<comment type="cofactor">
    <cofactor evidence="1">
        <name>FAD</name>
        <dbReference type="ChEBI" id="CHEBI:57692"/>
    </cofactor>
</comment>
<dbReference type="InterPro" id="IPR023753">
    <property type="entry name" value="FAD/NAD-binding_dom"/>
</dbReference>
<dbReference type="PANTHER" id="PTHR43429">
    <property type="entry name" value="PYRIDINE NUCLEOTIDE-DISULFIDE OXIDOREDUCTASE DOMAIN-CONTAINING"/>
    <property type="match status" value="1"/>
</dbReference>
<keyword evidence="3" id="KW-0285">Flavoprotein</keyword>
<dbReference type="PRINTS" id="PR00368">
    <property type="entry name" value="FADPNR"/>
</dbReference>
<reference evidence="10 11" key="1">
    <citation type="journal article" date="2015" name="Genome Announc.">
        <title>Expanding the biotechnology potential of lactobacilli through comparative genomics of 213 strains and associated genera.</title>
        <authorList>
            <person name="Sun Z."/>
            <person name="Harris H.M."/>
            <person name="McCann A."/>
            <person name="Guo C."/>
            <person name="Argimon S."/>
            <person name="Zhang W."/>
            <person name="Yang X."/>
            <person name="Jeffery I.B."/>
            <person name="Cooney J.C."/>
            <person name="Kagawa T.F."/>
            <person name="Liu W."/>
            <person name="Song Y."/>
            <person name="Salvetti E."/>
            <person name="Wrobel A."/>
            <person name="Rasinkangas P."/>
            <person name="Parkhill J."/>
            <person name="Rea M.C."/>
            <person name="O'Sullivan O."/>
            <person name="Ritari J."/>
            <person name="Douillard F.P."/>
            <person name="Paul Ross R."/>
            <person name="Yang R."/>
            <person name="Briner A.E."/>
            <person name="Felis G.E."/>
            <person name="de Vos W.M."/>
            <person name="Barrangou R."/>
            <person name="Klaenhammer T.R."/>
            <person name="Caufield P.W."/>
            <person name="Cui Y."/>
            <person name="Zhang H."/>
            <person name="O'Toole P.W."/>
        </authorList>
    </citation>
    <scope>NUCLEOTIDE SEQUENCE [LARGE SCALE GENOMIC DNA]</scope>
    <source>
        <strain evidence="10 11">DSM 14340</strain>
    </source>
</reference>
<evidence type="ECO:0000256" key="2">
    <source>
        <dbReference type="ARBA" id="ARBA00009130"/>
    </source>
</evidence>
<evidence type="ECO:0000256" key="1">
    <source>
        <dbReference type="ARBA" id="ARBA00001974"/>
    </source>
</evidence>
<keyword evidence="5" id="KW-0560">Oxidoreductase</keyword>
<dbReference type="GO" id="GO:0016491">
    <property type="term" value="F:oxidoreductase activity"/>
    <property type="evidence" value="ECO:0007669"/>
    <property type="project" value="UniProtKB-KW"/>
</dbReference>
<evidence type="ECO:0000256" key="7">
    <source>
        <dbReference type="ARBA" id="ARBA00023284"/>
    </source>
</evidence>
<feature type="domain" description="Pyridine nucleotide-disulphide oxidoreductase dimerisation" evidence="8">
    <location>
        <begin position="336"/>
        <end position="437"/>
    </location>
</feature>
<evidence type="ECO:0000256" key="6">
    <source>
        <dbReference type="ARBA" id="ARBA00023097"/>
    </source>
</evidence>
<dbReference type="PATRIC" id="fig|1423747.3.peg.1257"/>
<dbReference type="InterPro" id="IPR016156">
    <property type="entry name" value="FAD/NAD-linked_Rdtase_dimer_sf"/>
</dbReference>
<dbReference type="InterPro" id="IPR036188">
    <property type="entry name" value="FAD/NAD-bd_sf"/>
</dbReference>
<dbReference type="SUPFAM" id="SSF55424">
    <property type="entry name" value="FAD/NAD-linked reductases, dimerisation (C-terminal) domain"/>
    <property type="match status" value="1"/>
</dbReference>
<proteinExistence type="inferred from homology"/>
<evidence type="ECO:0000313" key="11">
    <source>
        <dbReference type="Proteomes" id="UP000051264"/>
    </source>
</evidence>
<evidence type="ECO:0000259" key="8">
    <source>
        <dbReference type="Pfam" id="PF02852"/>
    </source>
</evidence>
<comment type="similarity">
    <text evidence="2">Belongs to the class-III pyridine nucleotide-disulfide oxidoreductase family.</text>
</comment>
<evidence type="ECO:0000256" key="5">
    <source>
        <dbReference type="ARBA" id="ARBA00023002"/>
    </source>
</evidence>
<dbReference type="Pfam" id="PF07992">
    <property type="entry name" value="Pyr_redox_2"/>
    <property type="match status" value="1"/>
</dbReference>
<protein>
    <submittedName>
        <fullName evidence="10">FAD dependent oxidoreductase family protein</fullName>
    </submittedName>
</protein>
<keyword evidence="7" id="KW-0676">Redox-active center</keyword>
<evidence type="ECO:0000259" key="9">
    <source>
        <dbReference type="Pfam" id="PF07992"/>
    </source>
</evidence>
<sequence>MEVFKMRTIIIGATAAGTSAAAKAKRTNPDLEITMYEKRDYVSFGACGLPYYVGAYFEDANQMIARTPAAFAKQGIDVQLEHEVTAVDFDAQTVTVLNFTTQQVSTEHYDQLMLATGATAIMPPFKNADLKGIHHLRTLADGETLRTLGQSEAVQKVTVIGAGFIGLEIAEEFHRLGKQVQLIQLEDRILPLAFDAELTDIMAQDLVDNGIDLHLAEAVQGFAGDTQVKTVITDKGQYATDLVIVATGIRPNTQFVDDDRLKRLANGAIIVDQSGHTSINHVYAAGDNATVINSVTGQPMYSPLATGANKLGRIVGTNLGGQSAQLPGMLNSAGVQLVTLEAGRTGLTEAEAKTAGIEYKSVVIHDKNQTDYYPGQAAITVKLIYRKENHVLIGGQVIGAKGAVLRVDVLATAIQAQMTTEQLGLLDLVYAPPFARTWDALNVAGNVAH</sequence>
<dbReference type="AlphaFoldDB" id="A0A0R1S5T1"/>
<accession>A0A0R1S5T1</accession>
<dbReference type="PRINTS" id="PR00411">
    <property type="entry name" value="PNDRDTASEI"/>
</dbReference>
<dbReference type="Proteomes" id="UP000051264">
    <property type="component" value="Unassembled WGS sequence"/>
</dbReference>
<keyword evidence="4" id="KW-0274">FAD</keyword>
<organism evidence="10 11">
    <name type="scientific">Latilactobacillus fuchuensis DSM 14340 = JCM 11249</name>
    <dbReference type="NCBI Taxonomy" id="1423747"/>
    <lineage>
        <taxon>Bacteria</taxon>
        <taxon>Bacillati</taxon>
        <taxon>Bacillota</taxon>
        <taxon>Bacilli</taxon>
        <taxon>Lactobacillales</taxon>
        <taxon>Lactobacillaceae</taxon>
        <taxon>Latilactobacillus</taxon>
    </lineage>
</organism>
<keyword evidence="6" id="KW-0558">Oxidation</keyword>
<dbReference type="Gene3D" id="3.50.50.60">
    <property type="entry name" value="FAD/NAD(P)-binding domain"/>
    <property type="match status" value="2"/>
</dbReference>
<dbReference type="Pfam" id="PF02852">
    <property type="entry name" value="Pyr_redox_dim"/>
    <property type="match status" value="1"/>
</dbReference>
<name>A0A0R1S5T1_9LACO</name>
<gene>
    <name evidence="10" type="ORF">FC69_GL001231</name>
</gene>
<evidence type="ECO:0000256" key="3">
    <source>
        <dbReference type="ARBA" id="ARBA00022630"/>
    </source>
</evidence>
<dbReference type="NCBIfam" id="NF007123">
    <property type="entry name" value="PRK09564.1"/>
    <property type="match status" value="1"/>
</dbReference>
<comment type="caution">
    <text evidence="10">The sequence shown here is derived from an EMBL/GenBank/DDBJ whole genome shotgun (WGS) entry which is preliminary data.</text>
</comment>